<gene>
    <name evidence="2" type="ORF">AB1Y20_019319</name>
</gene>
<accession>A0AB34JVJ1</accession>
<keyword evidence="1" id="KW-0472">Membrane</keyword>
<feature type="transmembrane region" description="Helical" evidence="1">
    <location>
        <begin position="534"/>
        <end position="559"/>
    </location>
</feature>
<dbReference type="Proteomes" id="UP001515480">
    <property type="component" value="Unassembled WGS sequence"/>
</dbReference>
<dbReference type="PANTHER" id="PTHR21329">
    <property type="entry name" value="PHOSPHATIDYLINOSITOL N-ACETYLGLUCOSAMINYLTRANSFERASE SUBUNIT Q-RELATED"/>
    <property type="match status" value="1"/>
</dbReference>
<proteinExistence type="predicted"/>
<dbReference type="GO" id="GO:0006506">
    <property type="term" value="P:GPI anchor biosynthetic process"/>
    <property type="evidence" value="ECO:0007669"/>
    <property type="project" value="InterPro"/>
</dbReference>
<dbReference type="EMBL" id="JBGBPQ010000005">
    <property type="protein sequence ID" value="KAL1524424.1"/>
    <property type="molecule type" value="Genomic_DNA"/>
</dbReference>
<name>A0AB34JVJ1_PRYPA</name>
<keyword evidence="1" id="KW-1133">Transmembrane helix</keyword>
<dbReference type="Pfam" id="PF05024">
    <property type="entry name" value="Gpi1"/>
    <property type="match status" value="1"/>
</dbReference>
<dbReference type="InterPro" id="IPR007720">
    <property type="entry name" value="PigQ/GPI1"/>
</dbReference>
<dbReference type="GO" id="GO:0005783">
    <property type="term" value="C:endoplasmic reticulum"/>
    <property type="evidence" value="ECO:0007669"/>
    <property type="project" value="TreeGrafter"/>
</dbReference>
<evidence type="ECO:0000313" key="2">
    <source>
        <dbReference type="EMBL" id="KAL1524424.1"/>
    </source>
</evidence>
<keyword evidence="3" id="KW-1185">Reference proteome</keyword>
<reference evidence="2 3" key="1">
    <citation type="journal article" date="2024" name="Science">
        <title>Giant polyketide synthase enzymes in the biosynthesis of giant marine polyether toxins.</title>
        <authorList>
            <person name="Fallon T.R."/>
            <person name="Shende V.V."/>
            <person name="Wierzbicki I.H."/>
            <person name="Pendleton A.L."/>
            <person name="Watervoot N.F."/>
            <person name="Auber R.P."/>
            <person name="Gonzalez D.J."/>
            <person name="Wisecaver J.H."/>
            <person name="Moore B.S."/>
        </authorList>
    </citation>
    <scope>NUCLEOTIDE SEQUENCE [LARGE SCALE GENOMIC DNA]</scope>
    <source>
        <strain evidence="2 3">12B1</strain>
    </source>
</reference>
<sequence length="655" mass="72308">MEPRPKVFFPRQAQQSPSGYLVGWNPHSFLCTVATIAPSSLPLVALEQALALIASDPRLQTLIAHCGGAPSVLGVWLHAQDDERRALASSERAQVAELWLSLVGQVDQASEYTASPSLAPALPTLRDVHCCGCRYRTSMQLVFFERARFDSAGYSPPSFLPQWQSFESSPMSLPSDSDRLSELDYTLRHVSCSAEFGAALEWTLRSLTPSPGSLQGVAPPVSLGRVYCGRTIGVDSRHGASGGTTASATGHAAHMPRLVLRALVVCATAAARACTWLLRAEPVAGYSFLTMSLAARQLDCRIANAVDWPRRWQAVRDSPPWQQRTRTEWLRLQGELFGALLDSMLGLLLALALWSYFDPLCETVSVAHAHISDSCEKVVHWLMGVDSGGFKLNENLNRAIGTCVLSLLQVWRALLRGALLALPPARQVVTFLSYSCLLGSSFGIAVVSDLLALFSFHVVQMYLVMSIFYATYMSALYTLFNLFRGQKLNVLRDRVDSCDYDHEQLLLGTLLFTVLVFLLPTVAAYYGLATLMRMALLGVQVHLMAVVRLLDGFPWFALLQYLFRPNRLHTGVQFQPLQPAPALQSSNCTTYFELLSQPASMAPFIAWFRRLFTLLVGSYTARHVSCCLLFGQTIHPVRDCRSQLRRLDTALVGLS</sequence>
<comment type="caution">
    <text evidence="2">The sequence shown here is derived from an EMBL/GenBank/DDBJ whole genome shotgun (WGS) entry which is preliminary data.</text>
</comment>
<keyword evidence="1" id="KW-0812">Transmembrane</keyword>
<dbReference type="PANTHER" id="PTHR21329:SF3">
    <property type="entry name" value="PHOSPHATIDYLINOSITOL N-ACETYLGLUCOSAMINYLTRANSFERASE SUBUNIT Q"/>
    <property type="match status" value="1"/>
</dbReference>
<protein>
    <submittedName>
        <fullName evidence="2">Uncharacterized protein</fullName>
    </submittedName>
</protein>
<feature type="transmembrane region" description="Helical" evidence="1">
    <location>
        <begin position="462"/>
        <end position="483"/>
    </location>
</feature>
<evidence type="ECO:0000313" key="3">
    <source>
        <dbReference type="Proteomes" id="UP001515480"/>
    </source>
</evidence>
<feature type="transmembrane region" description="Helical" evidence="1">
    <location>
        <begin position="504"/>
        <end position="528"/>
    </location>
</feature>
<organism evidence="2 3">
    <name type="scientific">Prymnesium parvum</name>
    <name type="common">Toxic golden alga</name>
    <dbReference type="NCBI Taxonomy" id="97485"/>
    <lineage>
        <taxon>Eukaryota</taxon>
        <taxon>Haptista</taxon>
        <taxon>Haptophyta</taxon>
        <taxon>Prymnesiophyceae</taxon>
        <taxon>Prymnesiales</taxon>
        <taxon>Prymnesiaceae</taxon>
        <taxon>Prymnesium</taxon>
    </lineage>
</organism>
<dbReference type="GO" id="GO:0016020">
    <property type="term" value="C:membrane"/>
    <property type="evidence" value="ECO:0007669"/>
    <property type="project" value="InterPro"/>
</dbReference>
<dbReference type="AlphaFoldDB" id="A0AB34JVJ1"/>
<evidence type="ECO:0000256" key="1">
    <source>
        <dbReference type="SAM" id="Phobius"/>
    </source>
</evidence>